<dbReference type="Gene3D" id="3.30.390.10">
    <property type="entry name" value="Enolase-like, N-terminal domain"/>
    <property type="match status" value="1"/>
</dbReference>
<dbReference type="InterPro" id="IPR034593">
    <property type="entry name" value="DgoD-like"/>
</dbReference>
<dbReference type="Pfam" id="PF13378">
    <property type="entry name" value="MR_MLE_C"/>
    <property type="match status" value="1"/>
</dbReference>
<proteinExistence type="predicted"/>
<sequence length="403" mass="44893">MKRNHFLKALGLGALSSTLLHRNAYGREFFEKIGNSYTELSEHVIEKIQFSNVKLQYPRLVGKNARLDLHGYGPQVDICIIHTNRGAMGWGSLRGSRSDAEKMVDRLIGNSVSDLFTTEGGIGDPTLIAFDIALHDLAGVILQKPVYALLGKAEPIITDCYSGMIYFDDLEPTDKPGGVDTILRECQYDYDLGYRQFKLKIGRGHKWMPFQEGLARDIEVTKQVAQAFPDCGILVDGNNGFSVDQFIQYLEGIAGVSLFWIEEPFHETIAQYEKLRGYVKEQRLDVLLADGEANADQQFLNELINRKLLDVHLTDIEELGFTNWRNLIPKLQKTNTHASPHAWGSLLKTHYIAHLAGGLGNVVTIEGVASTSDDVDLSGYKLKNGKLIPPSSPGFGMKLLKQV</sequence>
<dbReference type="SFLD" id="SFLDS00001">
    <property type="entry name" value="Enolase"/>
    <property type="match status" value="1"/>
</dbReference>
<dbReference type="Proteomes" id="UP001597393">
    <property type="component" value="Unassembled WGS sequence"/>
</dbReference>
<dbReference type="SMART" id="SM00922">
    <property type="entry name" value="MR_MLE"/>
    <property type="match status" value="1"/>
</dbReference>
<accession>A0ABW5NK29</accession>
<evidence type="ECO:0000259" key="1">
    <source>
        <dbReference type="SMART" id="SM00922"/>
    </source>
</evidence>
<protein>
    <submittedName>
        <fullName evidence="2">Enolase C-terminal domain-like protein</fullName>
    </submittedName>
</protein>
<reference evidence="3" key="1">
    <citation type="journal article" date="2019" name="Int. J. Syst. Evol. Microbiol.">
        <title>The Global Catalogue of Microorganisms (GCM) 10K type strain sequencing project: providing services to taxonomists for standard genome sequencing and annotation.</title>
        <authorList>
            <consortium name="The Broad Institute Genomics Platform"/>
            <consortium name="The Broad Institute Genome Sequencing Center for Infectious Disease"/>
            <person name="Wu L."/>
            <person name="Ma J."/>
        </authorList>
    </citation>
    <scope>NUCLEOTIDE SEQUENCE [LARGE SCALE GENOMIC DNA]</scope>
    <source>
        <strain evidence="3">KCTC 42248</strain>
    </source>
</reference>
<dbReference type="InterPro" id="IPR029017">
    <property type="entry name" value="Enolase-like_N"/>
</dbReference>
<keyword evidence="3" id="KW-1185">Reference proteome</keyword>
<dbReference type="SUPFAM" id="SSF54826">
    <property type="entry name" value="Enolase N-terminal domain-like"/>
    <property type="match status" value="1"/>
</dbReference>
<dbReference type="EMBL" id="JBHUMA010000006">
    <property type="protein sequence ID" value="MFD2599454.1"/>
    <property type="molecule type" value="Genomic_DNA"/>
</dbReference>
<dbReference type="InterPro" id="IPR029065">
    <property type="entry name" value="Enolase_C-like"/>
</dbReference>
<dbReference type="Gene3D" id="3.20.20.120">
    <property type="entry name" value="Enolase-like C-terminal domain"/>
    <property type="match status" value="1"/>
</dbReference>
<gene>
    <name evidence="2" type="ORF">ACFSQ3_10870</name>
</gene>
<name>A0ABW5NK29_9SPHI</name>
<comment type="caution">
    <text evidence="2">The sequence shown here is derived from an EMBL/GenBank/DDBJ whole genome shotgun (WGS) entry which is preliminary data.</text>
</comment>
<evidence type="ECO:0000313" key="2">
    <source>
        <dbReference type="EMBL" id="MFD2599454.1"/>
    </source>
</evidence>
<evidence type="ECO:0000313" key="3">
    <source>
        <dbReference type="Proteomes" id="UP001597393"/>
    </source>
</evidence>
<dbReference type="PANTHER" id="PTHR48080">
    <property type="entry name" value="D-GALACTONATE DEHYDRATASE-RELATED"/>
    <property type="match status" value="1"/>
</dbReference>
<dbReference type="InterPro" id="IPR036849">
    <property type="entry name" value="Enolase-like_C_sf"/>
</dbReference>
<dbReference type="InterPro" id="IPR013342">
    <property type="entry name" value="Mandelate_racemase_C"/>
</dbReference>
<dbReference type="SUPFAM" id="SSF51604">
    <property type="entry name" value="Enolase C-terminal domain-like"/>
    <property type="match status" value="1"/>
</dbReference>
<feature type="domain" description="Mandelate racemase/muconate lactonizing enzyme C-terminal" evidence="1">
    <location>
        <begin position="179"/>
        <end position="282"/>
    </location>
</feature>
<dbReference type="RefSeq" id="WP_380869580.1">
    <property type="nucleotide sequence ID" value="NZ_JBHUMA010000006.1"/>
</dbReference>
<organism evidence="2 3">
    <name type="scientific">Sphingobacterium corticis</name>
    <dbReference type="NCBI Taxonomy" id="1812823"/>
    <lineage>
        <taxon>Bacteria</taxon>
        <taxon>Pseudomonadati</taxon>
        <taxon>Bacteroidota</taxon>
        <taxon>Sphingobacteriia</taxon>
        <taxon>Sphingobacteriales</taxon>
        <taxon>Sphingobacteriaceae</taxon>
        <taxon>Sphingobacterium</taxon>
    </lineage>
</organism>